<name>A0ABR0MBM9_GOSAR</name>
<proteinExistence type="predicted"/>
<dbReference type="Proteomes" id="UP001358586">
    <property type="component" value="Chromosome 13"/>
</dbReference>
<comment type="caution">
    <text evidence="1">The sequence shown here is derived from an EMBL/GenBank/DDBJ whole genome shotgun (WGS) entry which is preliminary data.</text>
</comment>
<evidence type="ECO:0000313" key="1">
    <source>
        <dbReference type="EMBL" id="KAK5770664.1"/>
    </source>
</evidence>
<keyword evidence="2" id="KW-1185">Reference proteome</keyword>
<sequence>MAVMNFLAGLPSEFEAAKSQILSCGEITPLQDAFSIPKNMILVTKGGNHDFVRERTRRGRGN</sequence>
<organism evidence="1 2">
    <name type="scientific">Gossypium arboreum</name>
    <name type="common">Tree cotton</name>
    <name type="synonym">Gossypium nanking</name>
    <dbReference type="NCBI Taxonomy" id="29729"/>
    <lineage>
        <taxon>Eukaryota</taxon>
        <taxon>Viridiplantae</taxon>
        <taxon>Streptophyta</taxon>
        <taxon>Embryophyta</taxon>
        <taxon>Tracheophyta</taxon>
        <taxon>Spermatophyta</taxon>
        <taxon>Magnoliopsida</taxon>
        <taxon>eudicotyledons</taxon>
        <taxon>Gunneridae</taxon>
        <taxon>Pentapetalae</taxon>
        <taxon>rosids</taxon>
        <taxon>malvids</taxon>
        <taxon>Malvales</taxon>
        <taxon>Malvaceae</taxon>
        <taxon>Malvoideae</taxon>
        <taxon>Gossypium</taxon>
    </lineage>
</organism>
<dbReference type="EMBL" id="JARKNE010000013">
    <property type="protein sequence ID" value="KAK5770664.1"/>
    <property type="molecule type" value="Genomic_DNA"/>
</dbReference>
<accession>A0ABR0MBM9</accession>
<gene>
    <name evidence="1" type="ORF">PVK06_046817</name>
</gene>
<reference evidence="1 2" key="1">
    <citation type="submission" date="2023-03" db="EMBL/GenBank/DDBJ databases">
        <title>WGS of Gossypium arboreum.</title>
        <authorList>
            <person name="Yu D."/>
        </authorList>
    </citation>
    <scope>NUCLEOTIDE SEQUENCE [LARGE SCALE GENOMIC DNA]</scope>
    <source>
        <tissue evidence="1">Leaf</tissue>
    </source>
</reference>
<evidence type="ECO:0000313" key="2">
    <source>
        <dbReference type="Proteomes" id="UP001358586"/>
    </source>
</evidence>
<protein>
    <submittedName>
        <fullName evidence="1">Uncharacterized protein</fullName>
    </submittedName>
</protein>